<accession>A0A4Q2DM03</accession>
<evidence type="ECO:0000313" key="2">
    <source>
        <dbReference type="Proteomes" id="UP000290288"/>
    </source>
</evidence>
<protein>
    <submittedName>
        <fullName evidence="1">Uncharacterized protein</fullName>
    </submittedName>
</protein>
<dbReference type="EMBL" id="SDEE01000182">
    <property type="protein sequence ID" value="RXW19795.1"/>
    <property type="molecule type" value="Genomic_DNA"/>
</dbReference>
<comment type="caution">
    <text evidence="1">The sequence shown here is derived from an EMBL/GenBank/DDBJ whole genome shotgun (WGS) entry which is preliminary data.</text>
</comment>
<dbReference type="Proteomes" id="UP000290288">
    <property type="component" value="Unassembled WGS sequence"/>
</dbReference>
<evidence type="ECO:0000313" key="1">
    <source>
        <dbReference type="EMBL" id="RXW19795.1"/>
    </source>
</evidence>
<name>A0A4Q2DM03_9AGAR</name>
<organism evidence="1 2">
    <name type="scientific">Candolleomyces aberdarensis</name>
    <dbReference type="NCBI Taxonomy" id="2316362"/>
    <lineage>
        <taxon>Eukaryota</taxon>
        <taxon>Fungi</taxon>
        <taxon>Dikarya</taxon>
        <taxon>Basidiomycota</taxon>
        <taxon>Agaricomycotina</taxon>
        <taxon>Agaricomycetes</taxon>
        <taxon>Agaricomycetidae</taxon>
        <taxon>Agaricales</taxon>
        <taxon>Agaricineae</taxon>
        <taxon>Psathyrellaceae</taxon>
        <taxon>Candolleomyces</taxon>
    </lineage>
</organism>
<sequence>MLVHRAGSKVFRGSDYGLLWECKEVVVDNPYKSKRMLRGEAQTVKVATKMTMEIVEKWVEADEHCDRKQAWFASIVEEVMGEEALTMNIVWRLYSNLKPSHVILGDKGYRNPTKDDMDPFRSALENHSVVELEHQEGQLFQLYKQLLNREVSASDVIKQLPSVSLRWNALTEMIYLATVYDQEEESRDPSPYFKKLQLDPTTFYPLREHSPGRIRCRQDLFDNDKALSKSRIFSLLVWRAFPLVYSWHPDDSMLYEDPEDFLEAYRRIKKEEPTKDLISDITSYWSNLDETRWSRFAETNPSFEECYQHFKPSGTLEYRLFRKLSRTGAFDVACDLAYAGFCRPPSIGDVAKYIVHLNQGAMSGLKALGLVDGKKKDADARRTQVTQALIDLGHLLSEIPEFMGEDDDFGTTYSPYQDTEIDPMRVEHLLRVFSHALKYLV</sequence>
<reference evidence="1 2" key="1">
    <citation type="submission" date="2019-01" db="EMBL/GenBank/DDBJ databases">
        <title>Draft genome sequence of Psathyrella aberdarensis IHI B618.</title>
        <authorList>
            <person name="Buettner E."/>
            <person name="Kellner H."/>
        </authorList>
    </citation>
    <scope>NUCLEOTIDE SEQUENCE [LARGE SCALE GENOMIC DNA]</scope>
    <source>
        <strain evidence="1 2">IHI B618</strain>
    </source>
</reference>
<dbReference type="AlphaFoldDB" id="A0A4Q2DM03"/>
<proteinExistence type="predicted"/>
<keyword evidence="2" id="KW-1185">Reference proteome</keyword>
<gene>
    <name evidence="1" type="ORF">EST38_g6062</name>
</gene>
<dbReference type="OrthoDB" id="2934473at2759"/>